<dbReference type="RefSeq" id="WP_182583654.1">
    <property type="nucleotide sequence ID" value="NZ_JABVCQ010000012.1"/>
</dbReference>
<organism evidence="2 3">
    <name type="scientific">Thiospirillum jenense</name>
    <dbReference type="NCBI Taxonomy" id="1653858"/>
    <lineage>
        <taxon>Bacteria</taxon>
        <taxon>Pseudomonadati</taxon>
        <taxon>Pseudomonadota</taxon>
        <taxon>Gammaproteobacteria</taxon>
        <taxon>Chromatiales</taxon>
        <taxon>Chromatiaceae</taxon>
        <taxon>Thiospirillum</taxon>
    </lineage>
</organism>
<dbReference type="PANTHER" id="PTHR47738:SF1">
    <property type="entry name" value="NITROGEN REGULATORY PROTEIN"/>
    <property type="match status" value="1"/>
</dbReference>
<protein>
    <submittedName>
        <fullName evidence="2">PTS sugar transporter subunit IIA</fullName>
    </submittedName>
</protein>
<dbReference type="SUPFAM" id="SSF55804">
    <property type="entry name" value="Phoshotransferase/anion transport protein"/>
    <property type="match status" value="1"/>
</dbReference>
<keyword evidence="2" id="KW-0813">Transport</keyword>
<dbReference type="Pfam" id="PF00359">
    <property type="entry name" value="PTS_EIIA_2"/>
    <property type="match status" value="1"/>
</dbReference>
<keyword evidence="2" id="KW-0762">Sugar transport</keyword>
<dbReference type="InterPro" id="IPR016152">
    <property type="entry name" value="PTrfase/Anion_transptr"/>
</dbReference>
<dbReference type="InterPro" id="IPR002178">
    <property type="entry name" value="PTS_EIIA_type-2_dom"/>
</dbReference>
<dbReference type="Proteomes" id="UP000548632">
    <property type="component" value="Unassembled WGS sequence"/>
</dbReference>
<feature type="domain" description="PTS EIIA type-2" evidence="1">
    <location>
        <begin position="1"/>
        <end position="144"/>
    </location>
</feature>
<comment type="caution">
    <text evidence="2">The sequence shown here is derived from an EMBL/GenBank/DDBJ whole genome shotgun (WGS) entry which is preliminary data.</text>
</comment>
<dbReference type="AlphaFoldDB" id="A0A839HBE1"/>
<dbReference type="InterPro" id="IPR051541">
    <property type="entry name" value="PTS_SugarTrans_NitroReg"/>
</dbReference>
<evidence type="ECO:0000313" key="2">
    <source>
        <dbReference type="EMBL" id="MBB1126031.1"/>
    </source>
</evidence>
<dbReference type="PROSITE" id="PS51094">
    <property type="entry name" value="PTS_EIIA_TYPE_2"/>
    <property type="match status" value="1"/>
</dbReference>
<dbReference type="PROSITE" id="PS00372">
    <property type="entry name" value="PTS_EIIA_TYPE_2_HIS"/>
    <property type="match status" value="1"/>
</dbReference>
<dbReference type="EMBL" id="JABVCQ010000012">
    <property type="protein sequence ID" value="MBB1126031.1"/>
    <property type="molecule type" value="Genomic_DNA"/>
</dbReference>
<evidence type="ECO:0000313" key="3">
    <source>
        <dbReference type="Proteomes" id="UP000548632"/>
    </source>
</evidence>
<dbReference type="Gene3D" id="3.40.930.10">
    <property type="entry name" value="Mannitol-specific EII, Chain A"/>
    <property type="match status" value="1"/>
</dbReference>
<dbReference type="PANTHER" id="PTHR47738">
    <property type="entry name" value="PTS SYSTEM FRUCTOSE-LIKE EIIA COMPONENT-RELATED"/>
    <property type="match status" value="1"/>
</dbReference>
<proteinExistence type="predicted"/>
<dbReference type="CDD" id="cd00211">
    <property type="entry name" value="PTS_IIA_fru"/>
    <property type="match status" value="1"/>
</dbReference>
<gene>
    <name evidence="2" type="ORF">HUK38_07275</name>
</gene>
<name>A0A839HBE1_9GAMM</name>
<evidence type="ECO:0000259" key="1">
    <source>
        <dbReference type="PROSITE" id="PS51094"/>
    </source>
</evidence>
<accession>A0A839HBE1</accession>
<keyword evidence="3" id="KW-1185">Reference proteome</keyword>
<reference evidence="2 3" key="1">
    <citation type="journal article" date="2020" name="Arch. Microbiol.">
        <title>The genome sequence of the giant phototrophic gammaproteobacterium Thiospirillum jenense gives insight into its physiological properties and phylogenetic relationships.</title>
        <authorList>
            <person name="Imhoff J.F."/>
            <person name="Meyer T.E."/>
            <person name="Kyndt J.A."/>
        </authorList>
    </citation>
    <scope>NUCLEOTIDE SEQUENCE [LARGE SCALE GENOMIC DNA]</scope>
    <source>
        <strain evidence="2 3">DSM 216</strain>
    </source>
</reference>
<dbReference type="GO" id="GO:0030295">
    <property type="term" value="F:protein kinase activator activity"/>
    <property type="evidence" value="ECO:0007669"/>
    <property type="project" value="TreeGrafter"/>
</dbReference>
<sequence length="147" mass="16105">MITAQRIRVAAAITSKKRLLEVLAELLTSAHPQLCDAGIFERLIERERLGSTGIGHGVALPHARVAELTHEIGAFVQLREPIPFNAIDGQPVDLAFALLAPDDDSDQHVRQLAGLAMLFSDAERRTLLRRTTNPDTLLTLLTCEPPL</sequence>